<sequence length="88" mass="10248">MNKEQRLQYWKSIIDECYAGEEPVISWCSRKGVNESCFYKWRRIIYPEYSKSAKPDNALFAPVVVDNSYKNVSLTVNGVEISFEDSLL</sequence>
<dbReference type="EMBL" id="FOIN01000068">
    <property type="protein sequence ID" value="SET89341.1"/>
    <property type="molecule type" value="Genomic_DNA"/>
</dbReference>
<evidence type="ECO:0000313" key="2">
    <source>
        <dbReference type="EMBL" id="SET89341.1"/>
    </source>
</evidence>
<dbReference type="Proteomes" id="UP000198558">
    <property type="component" value="Unassembled WGS sequence"/>
</dbReference>
<gene>
    <name evidence="1" type="ORF">SAMN04489758_1371</name>
    <name evidence="2" type="ORF">SAMN04489758_1685</name>
</gene>
<dbReference type="NCBIfam" id="NF047593">
    <property type="entry name" value="IS66_ISAeme5_TnpA"/>
    <property type="match status" value="1"/>
</dbReference>
<evidence type="ECO:0000313" key="1">
    <source>
        <dbReference type="EMBL" id="SET75317.1"/>
    </source>
</evidence>
<organism evidence="1 3">
    <name type="scientific">Thomasclavelia cocleata</name>
    <dbReference type="NCBI Taxonomy" id="69824"/>
    <lineage>
        <taxon>Bacteria</taxon>
        <taxon>Bacillati</taxon>
        <taxon>Bacillota</taxon>
        <taxon>Erysipelotrichia</taxon>
        <taxon>Erysipelotrichales</taxon>
        <taxon>Coprobacillaceae</taxon>
        <taxon>Thomasclavelia</taxon>
    </lineage>
</organism>
<accession>A0A1I0GY86</accession>
<reference evidence="3" key="1">
    <citation type="submission" date="2016-10" db="EMBL/GenBank/DDBJ databases">
        <authorList>
            <person name="Varghese N."/>
            <person name="Submissions S."/>
        </authorList>
    </citation>
    <scope>NUCLEOTIDE SEQUENCE [LARGE SCALE GENOMIC DNA]</scope>
    <source>
        <strain evidence="3">DSM 1551</strain>
    </source>
</reference>
<evidence type="ECO:0000313" key="3">
    <source>
        <dbReference type="Proteomes" id="UP000198558"/>
    </source>
</evidence>
<dbReference type="EMBL" id="FOIN01000037">
    <property type="protein sequence ID" value="SET75317.1"/>
    <property type="molecule type" value="Genomic_DNA"/>
</dbReference>
<proteinExistence type="predicted"/>
<evidence type="ECO:0008006" key="4">
    <source>
        <dbReference type="Google" id="ProtNLM"/>
    </source>
</evidence>
<dbReference type="GeneID" id="78289655"/>
<keyword evidence="3" id="KW-1185">Reference proteome</keyword>
<dbReference type="RefSeq" id="WP_092355808.1">
    <property type="nucleotide sequence ID" value="NZ_FOIN01000037.1"/>
</dbReference>
<name>A0A1I0GY86_9FIRM</name>
<protein>
    <recommendedName>
        <fullName evidence="4">Transposase</fullName>
    </recommendedName>
</protein>
<dbReference type="AlphaFoldDB" id="A0A1I0GY86"/>
<reference evidence="1" key="2">
    <citation type="submission" date="2016-10" db="EMBL/GenBank/DDBJ databases">
        <authorList>
            <person name="de Groot N.N."/>
        </authorList>
    </citation>
    <scope>NUCLEOTIDE SEQUENCE [LARGE SCALE GENOMIC DNA]</scope>
    <source>
        <strain evidence="1">DSM 1551</strain>
    </source>
</reference>
<feature type="non-terminal residue" evidence="1">
    <location>
        <position position="88"/>
    </location>
</feature>